<proteinExistence type="predicted"/>
<evidence type="ECO:0000256" key="3">
    <source>
        <dbReference type="ARBA" id="ARBA00022475"/>
    </source>
</evidence>
<dbReference type="CDD" id="cd01948">
    <property type="entry name" value="EAL"/>
    <property type="match status" value="1"/>
</dbReference>
<feature type="domain" description="PTS EIIC type-3" evidence="10">
    <location>
        <begin position="1"/>
        <end position="391"/>
    </location>
</feature>
<keyword evidence="7 8" id="KW-0472">Membrane</keyword>
<comment type="subcellular location">
    <subcellularLocation>
        <location evidence="1">Cell membrane</location>
        <topology evidence="1">Multi-pass membrane protein</topology>
    </subcellularLocation>
</comment>
<organism evidence="11 12">
    <name type="scientific">Diplocloster agilis</name>
    <dbReference type="NCBI Taxonomy" id="2850323"/>
    <lineage>
        <taxon>Bacteria</taxon>
        <taxon>Bacillati</taxon>
        <taxon>Bacillota</taxon>
        <taxon>Clostridia</taxon>
        <taxon>Lachnospirales</taxon>
        <taxon>Lachnospiraceae</taxon>
        <taxon>Diplocloster</taxon>
    </lineage>
</organism>
<evidence type="ECO:0000313" key="11">
    <source>
        <dbReference type="EMBL" id="MBU9736342.1"/>
    </source>
</evidence>
<dbReference type="RefSeq" id="WP_238721226.1">
    <property type="nucleotide sequence ID" value="NZ_JAHQCW010000009.1"/>
</dbReference>
<dbReference type="PANTHER" id="PTHR33989:SF4">
    <property type="entry name" value="PTS SYSTEM N,N'-DIACETYLCHITOBIOSE-SPECIFIC EIIC COMPONENT"/>
    <property type="match status" value="1"/>
</dbReference>
<evidence type="ECO:0000256" key="4">
    <source>
        <dbReference type="ARBA" id="ARBA00022597"/>
    </source>
</evidence>
<evidence type="ECO:0000256" key="2">
    <source>
        <dbReference type="ARBA" id="ARBA00022448"/>
    </source>
</evidence>
<dbReference type="PANTHER" id="PTHR33989">
    <property type="match status" value="1"/>
</dbReference>
<dbReference type="PROSITE" id="PS50883">
    <property type="entry name" value="EAL"/>
    <property type="match status" value="1"/>
</dbReference>
<evidence type="ECO:0000313" key="12">
    <source>
        <dbReference type="Proteomes" id="UP000712157"/>
    </source>
</evidence>
<dbReference type="InterPro" id="IPR004501">
    <property type="entry name" value="PTS_EIIC_3"/>
</dbReference>
<feature type="transmembrane region" description="Helical" evidence="8">
    <location>
        <begin position="324"/>
        <end position="346"/>
    </location>
</feature>
<dbReference type="InterPro" id="IPR051088">
    <property type="entry name" value="PTS_Sugar-EIIC/EIIB"/>
</dbReference>
<dbReference type="PROSITE" id="PS51105">
    <property type="entry name" value="PTS_EIIC_TYPE_3"/>
    <property type="match status" value="1"/>
</dbReference>
<evidence type="ECO:0000256" key="6">
    <source>
        <dbReference type="ARBA" id="ARBA00022989"/>
    </source>
</evidence>
<feature type="transmembrane region" description="Helical" evidence="8">
    <location>
        <begin position="175"/>
        <end position="199"/>
    </location>
</feature>
<keyword evidence="3" id="KW-1003">Cell membrane</keyword>
<dbReference type="AlphaFoldDB" id="A0A949K6V9"/>
<feature type="transmembrane region" description="Helical" evidence="8">
    <location>
        <begin position="64"/>
        <end position="87"/>
    </location>
</feature>
<dbReference type="SMART" id="SM00052">
    <property type="entry name" value="EAL"/>
    <property type="match status" value="1"/>
</dbReference>
<dbReference type="SUPFAM" id="SSF141868">
    <property type="entry name" value="EAL domain-like"/>
    <property type="match status" value="1"/>
</dbReference>
<feature type="transmembrane region" description="Helical" evidence="8">
    <location>
        <begin position="267"/>
        <end position="286"/>
    </location>
</feature>
<keyword evidence="4" id="KW-0762">Sugar transport</keyword>
<keyword evidence="5 8" id="KW-0812">Transmembrane</keyword>
<dbReference type="GO" id="GO:0005886">
    <property type="term" value="C:plasma membrane"/>
    <property type="evidence" value="ECO:0007669"/>
    <property type="project" value="UniProtKB-SubCell"/>
</dbReference>
<keyword evidence="12" id="KW-1185">Reference proteome</keyword>
<name>A0A949K6V9_9FIRM</name>
<dbReference type="Proteomes" id="UP000712157">
    <property type="component" value="Unassembled WGS sequence"/>
</dbReference>
<dbReference type="Pfam" id="PF00563">
    <property type="entry name" value="EAL"/>
    <property type="match status" value="1"/>
</dbReference>
<feature type="transmembrane region" description="Helical" evidence="8">
    <location>
        <begin position="130"/>
        <end position="154"/>
    </location>
</feature>
<dbReference type="InterPro" id="IPR003352">
    <property type="entry name" value="PTS_EIIC"/>
</dbReference>
<keyword evidence="6 8" id="KW-1133">Transmembrane helix</keyword>
<evidence type="ECO:0000259" key="10">
    <source>
        <dbReference type="PROSITE" id="PS51105"/>
    </source>
</evidence>
<dbReference type="Pfam" id="PF02378">
    <property type="entry name" value="PTS_EIIC"/>
    <property type="match status" value="1"/>
</dbReference>
<evidence type="ECO:0000259" key="9">
    <source>
        <dbReference type="PROSITE" id="PS50883"/>
    </source>
</evidence>
<feature type="transmembrane region" description="Helical" evidence="8">
    <location>
        <begin position="99"/>
        <end position="118"/>
    </location>
</feature>
<sequence>MYDRVQGWMYALEHHTIFAAVKKGFLLVIPIVLTGSFALLIRSFPIPAFQEWLAGFGGGFLLRLMNFIFDSTSGFVSLYLVLGISYYYSDEFAAGNPGLRLMAMTTALACFIASFGGASGSLELESFGTIGVFTAMLCSILATKLFFAMELNVFRKFRSYAAGADIHFRSSMTAILPMAVSVAVFAVCNLLMGTLLHVANLNDLISTLLESLFGNLHGELANGVLFTFLQNLLWIFGIHGGNALDTVAQTVFTGDHTIISKSFLDNFAVIGGSGTTVCLLLALILVSKVKSNRNLVCSAAPLGLFNINEILVFGLPIVLNPVMFLPFILVPVISLIIAYTAVAAGFMPPASQTVTWTTPVFFSGYLATGSWRGMLVQLIILTVGTGIYLPFVKLWEKIQADGSQFMVAELTKCFRNGEEDGADMNYLSRNDSVGMIAKAMAEQLRSDVENEAVPVCYQPQVDDKGRVIGAEALLRWKYKEETVYPPLVISLAREDGCYEALTWCILTAVCRDLSRIREKVGADFQISANIVAEQLNSEKLIRDMIRLATDFDVNHQLVLEVTEETSLVNLPRIGENIELLSEHGIYMAIDDFSMGQTSLKYLRSNRFRYVKLDGSLVRQIVDNARCREIVGSIISLGKNLGFRVVAEWVENEEIRNVLLDLGCTMFQGYLYSPAVPIEELVNFCISYQQTWMKEEKGVIK</sequence>
<comment type="caution">
    <text evidence="11">The sequence shown here is derived from an EMBL/GenBank/DDBJ whole genome shotgun (WGS) entry which is preliminary data.</text>
</comment>
<feature type="transmembrane region" description="Helical" evidence="8">
    <location>
        <begin position="374"/>
        <end position="395"/>
    </location>
</feature>
<dbReference type="GO" id="GO:0009401">
    <property type="term" value="P:phosphoenolpyruvate-dependent sugar phosphotransferase system"/>
    <property type="evidence" value="ECO:0007669"/>
    <property type="project" value="InterPro"/>
</dbReference>
<keyword evidence="2" id="KW-0813">Transport</keyword>
<gene>
    <name evidence="11" type="ORF">KTH89_07325</name>
</gene>
<evidence type="ECO:0000256" key="8">
    <source>
        <dbReference type="SAM" id="Phobius"/>
    </source>
</evidence>
<dbReference type="EMBL" id="JAHQCW010000009">
    <property type="protein sequence ID" value="MBU9736342.1"/>
    <property type="molecule type" value="Genomic_DNA"/>
</dbReference>
<evidence type="ECO:0000256" key="7">
    <source>
        <dbReference type="ARBA" id="ARBA00023136"/>
    </source>
</evidence>
<dbReference type="Gene3D" id="3.20.20.450">
    <property type="entry name" value="EAL domain"/>
    <property type="match status" value="1"/>
</dbReference>
<feature type="transmembrane region" description="Helical" evidence="8">
    <location>
        <begin position="24"/>
        <end position="44"/>
    </location>
</feature>
<protein>
    <submittedName>
        <fullName evidence="11">EAL domain-containing protein</fullName>
    </submittedName>
</protein>
<dbReference type="InterPro" id="IPR035919">
    <property type="entry name" value="EAL_sf"/>
</dbReference>
<feature type="transmembrane region" description="Helical" evidence="8">
    <location>
        <begin position="298"/>
        <end position="318"/>
    </location>
</feature>
<dbReference type="GO" id="GO:0008982">
    <property type="term" value="F:protein-N(PI)-phosphohistidine-sugar phosphotransferase activity"/>
    <property type="evidence" value="ECO:0007669"/>
    <property type="project" value="InterPro"/>
</dbReference>
<reference evidence="11" key="1">
    <citation type="submission" date="2021-06" db="EMBL/GenBank/DDBJ databases">
        <title>Description of novel taxa of the family Lachnospiraceae.</title>
        <authorList>
            <person name="Chaplin A.V."/>
            <person name="Sokolova S.R."/>
            <person name="Pikina A.P."/>
            <person name="Korzhanova M."/>
            <person name="Belova V."/>
            <person name="Korostin D."/>
            <person name="Efimov B.A."/>
        </authorList>
    </citation>
    <scope>NUCLEOTIDE SEQUENCE</scope>
    <source>
        <strain evidence="11">ASD5720</strain>
    </source>
</reference>
<evidence type="ECO:0000256" key="1">
    <source>
        <dbReference type="ARBA" id="ARBA00004651"/>
    </source>
</evidence>
<evidence type="ECO:0000256" key="5">
    <source>
        <dbReference type="ARBA" id="ARBA00022692"/>
    </source>
</evidence>
<dbReference type="InterPro" id="IPR001633">
    <property type="entry name" value="EAL_dom"/>
</dbReference>
<feature type="domain" description="EAL" evidence="9">
    <location>
        <begin position="437"/>
        <end position="688"/>
    </location>
</feature>
<accession>A0A949K6V9</accession>